<organism evidence="10 12">
    <name type="scientific">Vibrio metoecus</name>
    <dbReference type="NCBI Taxonomy" id="1481663"/>
    <lineage>
        <taxon>Bacteria</taxon>
        <taxon>Pseudomonadati</taxon>
        <taxon>Pseudomonadota</taxon>
        <taxon>Gammaproteobacteria</taxon>
        <taxon>Vibrionales</taxon>
        <taxon>Vibrionaceae</taxon>
        <taxon>Vibrio</taxon>
    </lineage>
</organism>
<dbReference type="EMBL" id="JJMN01000004">
    <property type="protein sequence ID" value="KDO15648.1"/>
    <property type="molecule type" value="Genomic_DNA"/>
</dbReference>
<dbReference type="RefSeq" id="WP_055032057.1">
    <property type="nucleotide sequence ID" value="NZ_CABMIR010000041.1"/>
</dbReference>
<evidence type="ECO:0000256" key="2">
    <source>
        <dbReference type="ARBA" id="ARBA00009477"/>
    </source>
</evidence>
<evidence type="ECO:0000259" key="8">
    <source>
        <dbReference type="Pfam" id="PF25967"/>
    </source>
</evidence>
<dbReference type="FunFam" id="1.10.287.470:FF:000027">
    <property type="entry name" value="HAE1 family efflux pump MFP component"/>
    <property type="match status" value="1"/>
</dbReference>
<evidence type="ECO:0000259" key="5">
    <source>
        <dbReference type="Pfam" id="PF25876"/>
    </source>
</evidence>
<dbReference type="NCBIfam" id="TIGR01730">
    <property type="entry name" value="RND_mfp"/>
    <property type="match status" value="1"/>
</dbReference>
<evidence type="ECO:0000313" key="10">
    <source>
        <dbReference type="EMBL" id="KQB01933.1"/>
    </source>
</evidence>
<dbReference type="Proteomes" id="UP000027331">
    <property type="component" value="Unassembled WGS sequence"/>
</dbReference>
<dbReference type="Gene3D" id="1.10.287.470">
    <property type="entry name" value="Helix hairpin bin"/>
    <property type="match status" value="1"/>
</dbReference>
<evidence type="ECO:0000256" key="4">
    <source>
        <dbReference type="SAM" id="SignalP"/>
    </source>
</evidence>
<dbReference type="InterPro" id="IPR058625">
    <property type="entry name" value="MdtA-like_BSH"/>
</dbReference>
<proteinExistence type="inferred from homology"/>
<dbReference type="Pfam" id="PF25954">
    <property type="entry name" value="Beta-barrel_RND_2"/>
    <property type="match status" value="1"/>
</dbReference>
<feature type="domain" description="Multidrug resistance protein MdtA-like C-terminal permuted SH3" evidence="8">
    <location>
        <begin position="269"/>
        <end position="328"/>
    </location>
</feature>
<accession>A0A067BC32</accession>
<dbReference type="InterPro" id="IPR058624">
    <property type="entry name" value="MdtA-like_HH"/>
</dbReference>
<dbReference type="Pfam" id="PF25917">
    <property type="entry name" value="BSH_RND"/>
    <property type="match status" value="1"/>
</dbReference>
<feature type="domain" description="Multidrug resistance protein MdtA-like barrel-sandwich hybrid" evidence="6">
    <location>
        <begin position="59"/>
        <end position="180"/>
    </location>
</feature>
<dbReference type="FunFam" id="2.40.420.20:FF:000007">
    <property type="entry name" value="HAE1 family efflux pump MFP component"/>
    <property type="match status" value="1"/>
</dbReference>
<dbReference type="AlphaFoldDB" id="A0A067BC32"/>
<name>A0A067BC32_VIBMT</name>
<comment type="similarity">
    <text evidence="2">Belongs to the membrane fusion protein (MFP) (TC 8.A.1) family.</text>
</comment>
<evidence type="ECO:0000259" key="7">
    <source>
        <dbReference type="Pfam" id="PF25954"/>
    </source>
</evidence>
<feature type="domain" description="CusB-like beta-barrel" evidence="7">
    <location>
        <begin position="192"/>
        <end position="264"/>
    </location>
</feature>
<reference evidence="10 12" key="2">
    <citation type="journal article" date="2015" name="Genome Biol. Evol.">
        <title>The Dynamics of Genetic Interactions between Vibrio metoecus and Vibrio cholerae, Two Close Relatives Co-Occurring in the Environment.</title>
        <authorList>
            <person name="Orata F.D."/>
            <person name="Kirchberger P.C."/>
            <person name="Meheust R."/>
            <person name="Barlow E.J."/>
            <person name="Tarr C.L."/>
            <person name="Boucher Y."/>
        </authorList>
    </citation>
    <scope>NUCLEOTIDE SEQUENCE [LARGE SCALE GENOMIC DNA]</scope>
    <source>
        <strain evidence="10 12">YB5B04</strain>
    </source>
</reference>
<dbReference type="PANTHER" id="PTHR30469">
    <property type="entry name" value="MULTIDRUG RESISTANCE PROTEIN MDTA"/>
    <property type="match status" value="1"/>
</dbReference>
<dbReference type="Pfam" id="PF25967">
    <property type="entry name" value="RND-MFP_C"/>
    <property type="match status" value="1"/>
</dbReference>
<comment type="caution">
    <text evidence="10">The sequence shown here is derived from an EMBL/GenBank/DDBJ whole genome shotgun (WGS) entry which is preliminary data.</text>
</comment>
<evidence type="ECO:0000259" key="6">
    <source>
        <dbReference type="Pfam" id="PF25917"/>
    </source>
</evidence>
<dbReference type="GO" id="GO:0015562">
    <property type="term" value="F:efflux transmembrane transporter activity"/>
    <property type="evidence" value="ECO:0007669"/>
    <property type="project" value="TreeGrafter"/>
</dbReference>
<dbReference type="PANTHER" id="PTHR30469:SF13">
    <property type="entry name" value="HAE1 FAMILY EFFLUX PUMP MFP COMPONENT"/>
    <property type="match status" value="1"/>
</dbReference>
<comment type="subcellular location">
    <subcellularLocation>
        <location evidence="1">Cell envelope</location>
    </subcellularLocation>
</comment>
<dbReference type="SUPFAM" id="SSF111369">
    <property type="entry name" value="HlyD-like secretion proteins"/>
    <property type="match status" value="1"/>
</dbReference>
<evidence type="ECO:0000313" key="9">
    <source>
        <dbReference type="EMBL" id="KDO15648.1"/>
    </source>
</evidence>
<dbReference type="EMBL" id="LBGP01000010">
    <property type="protein sequence ID" value="KQB01933.1"/>
    <property type="molecule type" value="Genomic_DNA"/>
</dbReference>
<dbReference type="GO" id="GO:1990281">
    <property type="term" value="C:efflux pump complex"/>
    <property type="evidence" value="ECO:0007669"/>
    <property type="project" value="TreeGrafter"/>
</dbReference>
<dbReference type="OrthoDB" id="9806939at2"/>
<reference evidence="9 11" key="1">
    <citation type="submission" date="2014-04" db="EMBL/GenBank/DDBJ databases">
        <title>Vibrio metecus sp. nov., a close relative of Vibrio cholerae isolated from coastal brackish ponds and clinical specimens.</title>
        <authorList>
            <person name="Kirchberger P.C."/>
            <person name="Turnsek M."/>
            <person name="Hunt D.E."/>
            <person name="Haley B.J."/>
            <person name="Colwell R."/>
            <person name="Polz M.F."/>
            <person name="Tarr C.L."/>
            <person name="Boucher Y."/>
        </authorList>
    </citation>
    <scope>NUCLEOTIDE SEQUENCE [LARGE SCALE GENOMIC DNA]</scope>
    <source>
        <strain evidence="9">OP3H</strain>
        <strain evidence="11">PPCK-2014</strain>
    </source>
</reference>
<feature type="domain" description="Multidrug resistance protein MdtA-like alpha-helical hairpin" evidence="5">
    <location>
        <begin position="93"/>
        <end position="152"/>
    </location>
</feature>
<dbReference type="Proteomes" id="UP000050491">
    <property type="component" value="Unassembled WGS sequence"/>
</dbReference>
<evidence type="ECO:0000256" key="1">
    <source>
        <dbReference type="ARBA" id="ARBA00004196"/>
    </source>
</evidence>
<dbReference type="FunFam" id="2.40.30.170:FF:000023">
    <property type="entry name" value="HAE1 family efflux pump MFP component"/>
    <property type="match status" value="1"/>
</dbReference>
<keyword evidence="3" id="KW-0813">Transport</keyword>
<dbReference type="Gene3D" id="2.40.50.100">
    <property type="match status" value="1"/>
</dbReference>
<dbReference type="Gene3D" id="2.40.30.170">
    <property type="match status" value="1"/>
</dbReference>
<feature type="signal peptide" evidence="4">
    <location>
        <begin position="1"/>
        <end position="23"/>
    </location>
</feature>
<dbReference type="InterPro" id="IPR058627">
    <property type="entry name" value="MdtA-like_C"/>
</dbReference>
<dbReference type="Pfam" id="PF25876">
    <property type="entry name" value="HH_MFP_RND"/>
    <property type="match status" value="1"/>
</dbReference>
<dbReference type="PATRIC" id="fig|1481663.12.peg.1"/>
<evidence type="ECO:0000313" key="11">
    <source>
        <dbReference type="Proteomes" id="UP000027331"/>
    </source>
</evidence>
<dbReference type="InterPro" id="IPR006143">
    <property type="entry name" value="RND_pump_MFP"/>
</dbReference>
<feature type="chain" id="PRO_5006535283" evidence="4">
    <location>
        <begin position="24"/>
        <end position="352"/>
    </location>
</feature>
<dbReference type="InterPro" id="IPR058792">
    <property type="entry name" value="Beta-barrel_RND_2"/>
</dbReference>
<keyword evidence="4" id="KW-0732">Signal</keyword>
<keyword evidence="11" id="KW-1185">Reference proteome</keyword>
<dbReference type="Gene3D" id="2.40.420.20">
    <property type="match status" value="1"/>
</dbReference>
<gene>
    <name evidence="9" type="ORF">DP83_09050</name>
    <name evidence="10" type="ORF">XV92_06275</name>
</gene>
<sequence>MNKNTVLSLTLLTVLMHSAVLSAKEPSQSPAISVVTEQVQSQQISQSLSLVGKIKAQQSVEIAPEVTGKVNVIAVQANQQVKKGQLLIQLDDDKAQAALVEAKAYLQDEQRKLTEYERLLKRNAITPTEIDAQRARVEIGQARLNAAQANLADLHITAPFDGTVGFIDFSRGKWVSAGSELLTLDNLSLMQLDLQIPERYLPQLSKGMKVLGSSEAWPNRQFEGSVVAVDSRINQETLNLRVRVHFPNPEQHLKPGMLMSAHISFPAMNAPIIPVQALEYSGTKRFVYVIGDDSVAKRREVSLGARVENQVVIEKGLEIGEKIVVQGIVNLRDNARVSEVTVEGRPLKKDDK</sequence>
<evidence type="ECO:0000313" key="12">
    <source>
        <dbReference type="Proteomes" id="UP000050491"/>
    </source>
</evidence>
<protein>
    <submittedName>
        <fullName evidence="10">Hemolysin D</fullName>
    </submittedName>
</protein>
<evidence type="ECO:0000256" key="3">
    <source>
        <dbReference type="ARBA" id="ARBA00022448"/>
    </source>
</evidence>